<protein>
    <submittedName>
        <fullName evidence="11">OLC1v1021125C2</fullName>
    </submittedName>
</protein>
<dbReference type="PRINTS" id="PR01333">
    <property type="entry name" value="2POREKCHANEL"/>
</dbReference>
<dbReference type="InterPro" id="IPR018247">
    <property type="entry name" value="EF_Hand_1_Ca_BS"/>
</dbReference>
<keyword evidence="5 9" id="KW-1133">Transmembrane helix</keyword>
<keyword evidence="3" id="KW-0813">Transport</keyword>
<feature type="domain" description="Potassium channel" evidence="10">
    <location>
        <begin position="81"/>
        <end position="156"/>
    </location>
</feature>
<comment type="subcellular location">
    <subcellularLocation>
        <location evidence="1">Membrane</location>
        <topology evidence="1">Multi-pass membrane protein</topology>
    </subcellularLocation>
</comment>
<evidence type="ECO:0000256" key="1">
    <source>
        <dbReference type="ARBA" id="ARBA00004141"/>
    </source>
</evidence>
<evidence type="ECO:0000256" key="2">
    <source>
        <dbReference type="ARBA" id="ARBA00010159"/>
    </source>
</evidence>
<dbReference type="PANTHER" id="PTHR11003:SF349">
    <property type="entry name" value="TWO PORE POTASSIUM CHANNEL A-LIKE"/>
    <property type="match status" value="1"/>
</dbReference>
<dbReference type="AlphaFoldDB" id="A0AAV1BV00"/>
<feature type="transmembrane region" description="Helical" evidence="9">
    <location>
        <begin position="246"/>
        <end position="267"/>
    </location>
</feature>
<feature type="transmembrane region" description="Helical" evidence="9">
    <location>
        <begin position="190"/>
        <end position="210"/>
    </location>
</feature>
<dbReference type="SUPFAM" id="SSF81324">
    <property type="entry name" value="Voltage-gated potassium channels"/>
    <property type="match status" value="2"/>
</dbReference>
<evidence type="ECO:0000313" key="11">
    <source>
        <dbReference type="EMBL" id="CAI9087131.1"/>
    </source>
</evidence>
<dbReference type="Gene3D" id="1.10.287.70">
    <property type="match status" value="2"/>
</dbReference>
<evidence type="ECO:0000313" key="12">
    <source>
        <dbReference type="Proteomes" id="UP001161247"/>
    </source>
</evidence>
<feature type="transmembrane region" description="Helical" evidence="9">
    <location>
        <begin position="216"/>
        <end position="234"/>
    </location>
</feature>
<evidence type="ECO:0000256" key="9">
    <source>
        <dbReference type="SAM" id="Phobius"/>
    </source>
</evidence>
<feature type="transmembrane region" description="Helical" evidence="9">
    <location>
        <begin position="129"/>
        <end position="149"/>
    </location>
</feature>
<name>A0AAV1BV00_OLDCO</name>
<evidence type="ECO:0000256" key="8">
    <source>
        <dbReference type="ARBA" id="ARBA00023303"/>
    </source>
</evidence>
<feature type="domain" description="Potassium channel" evidence="10">
    <location>
        <begin position="198"/>
        <end position="271"/>
    </location>
</feature>
<dbReference type="GO" id="GO:0030322">
    <property type="term" value="P:stabilization of membrane potential"/>
    <property type="evidence" value="ECO:0007669"/>
    <property type="project" value="TreeGrafter"/>
</dbReference>
<keyword evidence="8" id="KW-0407">Ion channel</keyword>
<evidence type="ECO:0000256" key="6">
    <source>
        <dbReference type="ARBA" id="ARBA00023065"/>
    </source>
</evidence>
<dbReference type="InterPro" id="IPR013099">
    <property type="entry name" value="K_chnl_dom"/>
</dbReference>
<feature type="transmembrane region" description="Helical" evidence="9">
    <location>
        <begin position="74"/>
        <end position="92"/>
    </location>
</feature>
<comment type="similarity">
    <text evidence="2">Belongs to the two pore domain potassium channel (TC 1.A.1.7) family.</text>
</comment>
<dbReference type="PANTHER" id="PTHR11003">
    <property type="entry name" value="POTASSIUM CHANNEL, SUBFAMILY K"/>
    <property type="match status" value="1"/>
</dbReference>
<organism evidence="11 12">
    <name type="scientific">Oldenlandia corymbosa var. corymbosa</name>
    <dbReference type="NCBI Taxonomy" id="529605"/>
    <lineage>
        <taxon>Eukaryota</taxon>
        <taxon>Viridiplantae</taxon>
        <taxon>Streptophyta</taxon>
        <taxon>Embryophyta</taxon>
        <taxon>Tracheophyta</taxon>
        <taxon>Spermatophyta</taxon>
        <taxon>Magnoliopsida</taxon>
        <taxon>eudicotyledons</taxon>
        <taxon>Gunneridae</taxon>
        <taxon>Pentapetalae</taxon>
        <taxon>asterids</taxon>
        <taxon>lamiids</taxon>
        <taxon>Gentianales</taxon>
        <taxon>Rubiaceae</taxon>
        <taxon>Rubioideae</taxon>
        <taxon>Spermacoceae</taxon>
        <taxon>Hedyotis-Oldenlandia complex</taxon>
        <taxon>Oldenlandia</taxon>
    </lineage>
</organism>
<dbReference type="EMBL" id="OX459118">
    <property type="protein sequence ID" value="CAI9087131.1"/>
    <property type="molecule type" value="Genomic_DNA"/>
</dbReference>
<evidence type="ECO:0000259" key="10">
    <source>
        <dbReference type="Pfam" id="PF07885"/>
    </source>
</evidence>
<accession>A0AAV1BV00</accession>
<evidence type="ECO:0000256" key="5">
    <source>
        <dbReference type="ARBA" id="ARBA00022989"/>
    </source>
</evidence>
<sequence length="357" mass="40103">MSNNNATTAEDPLLPPPKRSVESLYHIVMKRRRPSSTSSNALIHQKFHSNKDHQHDDELEFLAAAQKKLNVKTVLIFLTAYISTGVVSLCIVRDQISGNKTNQVLDAIYFCVVTMTTVGYGDLVPQSKLAKLLACILVFAGMALVGFVLSNAADYILEKQEILLVKATHLRKKYQQDEILKDVEAYKTEYKFIAALGLLVFLIIIGVVFLHKVEDLSVFDALYCVCATITTLGYGDKSFSTKMGRLFASFWILISTLCLAQVFYYLAELYTERRRKSFIRWVLSKKMTVTDLEAADLDHDSAVSAAEFILYKLKEMGKISDEDIGMVMEQFRNLDIDQSGTLTKSDIVQTSSSDSPR</sequence>
<dbReference type="GO" id="GO:0015271">
    <property type="term" value="F:outward rectifier potassium channel activity"/>
    <property type="evidence" value="ECO:0007669"/>
    <property type="project" value="TreeGrafter"/>
</dbReference>
<feature type="transmembrane region" description="Helical" evidence="9">
    <location>
        <begin position="104"/>
        <end position="123"/>
    </location>
</feature>
<keyword evidence="4 9" id="KW-0812">Transmembrane</keyword>
<dbReference type="InterPro" id="IPR003280">
    <property type="entry name" value="2pore_dom_K_chnl"/>
</dbReference>
<dbReference type="Proteomes" id="UP001161247">
    <property type="component" value="Chromosome 1"/>
</dbReference>
<dbReference type="GO" id="GO:0005886">
    <property type="term" value="C:plasma membrane"/>
    <property type="evidence" value="ECO:0007669"/>
    <property type="project" value="TreeGrafter"/>
</dbReference>
<proteinExistence type="inferred from homology"/>
<dbReference type="PROSITE" id="PS00018">
    <property type="entry name" value="EF_HAND_1"/>
    <property type="match status" value="1"/>
</dbReference>
<gene>
    <name evidence="11" type="ORF">OLC1_LOCUS38</name>
</gene>
<keyword evidence="12" id="KW-1185">Reference proteome</keyword>
<dbReference type="GO" id="GO:0009705">
    <property type="term" value="C:plant-type vacuole membrane"/>
    <property type="evidence" value="ECO:0007669"/>
    <property type="project" value="TreeGrafter"/>
</dbReference>
<evidence type="ECO:0000256" key="3">
    <source>
        <dbReference type="ARBA" id="ARBA00022448"/>
    </source>
</evidence>
<reference evidence="11" key="1">
    <citation type="submission" date="2023-03" db="EMBL/GenBank/DDBJ databases">
        <authorList>
            <person name="Julca I."/>
        </authorList>
    </citation>
    <scope>NUCLEOTIDE SEQUENCE</scope>
</reference>
<evidence type="ECO:0000256" key="7">
    <source>
        <dbReference type="ARBA" id="ARBA00023136"/>
    </source>
</evidence>
<keyword evidence="6" id="KW-0406">Ion transport</keyword>
<evidence type="ECO:0000256" key="4">
    <source>
        <dbReference type="ARBA" id="ARBA00022692"/>
    </source>
</evidence>
<keyword evidence="7 9" id="KW-0472">Membrane</keyword>
<dbReference type="GO" id="GO:0022841">
    <property type="term" value="F:potassium ion leak channel activity"/>
    <property type="evidence" value="ECO:0007669"/>
    <property type="project" value="TreeGrafter"/>
</dbReference>
<dbReference type="Pfam" id="PF07885">
    <property type="entry name" value="Ion_trans_2"/>
    <property type="match status" value="2"/>
</dbReference>